<comment type="caution">
    <text evidence="2">The sequence shown here is derived from an EMBL/GenBank/DDBJ whole genome shotgun (WGS) entry which is preliminary data.</text>
</comment>
<dbReference type="Proteomes" id="UP000619355">
    <property type="component" value="Unassembled WGS sequence"/>
</dbReference>
<evidence type="ECO:0000313" key="3">
    <source>
        <dbReference type="Proteomes" id="UP000619355"/>
    </source>
</evidence>
<keyword evidence="3" id="KW-1185">Reference proteome</keyword>
<proteinExistence type="predicted"/>
<accession>A0A919F0Z3</accession>
<dbReference type="AlphaFoldDB" id="A0A919F0Z3"/>
<evidence type="ECO:0008006" key="4">
    <source>
        <dbReference type="Google" id="ProtNLM"/>
    </source>
</evidence>
<reference evidence="3" key="1">
    <citation type="journal article" date="2019" name="Int. J. Syst. Evol. Microbiol.">
        <title>The Global Catalogue of Microorganisms (GCM) 10K type strain sequencing project: providing services to taxonomists for standard genome sequencing and annotation.</title>
        <authorList>
            <consortium name="The Broad Institute Genomics Platform"/>
            <consortium name="The Broad Institute Genome Sequencing Center for Infectious Disease"/>
            <person name="Wu L."/>
            <person name="Ma J."/>
        </authorList>
    </citation>
    <scope>NUCLEOTIDE SEQUENCE [LARGE SCALE GENOMIC DNA]</scope>
    <source>
        <strain evidence="3">JCM 4253</strain>
    </source>
</reference>
<feature type="compositionally biased region" description="Basic and acidic residues" evidence="1">
    <location>
        <begin position="63"/>
        <end position="73"/>
    </location>
</feature>
<evidence type="ECO:0000313" key="2">
    <source>
        <dbReference type="EMBL" id="GHG66912.1"/>
    </source>
</evidence>
<gene>
    <name evidence="2" type="ORF">GCM10018980_59620</name>
</gene>
<evidence type="ECO:0000256" key="1">
    <source>
        <dbReference type="SAM" id="MobiDB-lite"/>
    </source>
</evidence>
<feature type="compositionally biased region" description="Basic and acidic residues" evidence="1">
    <location>
        <begin position="47"/>
        <end position="56"/>
    </location>
</feature>
<dbReference type="EMBL" id="BNBF01000022">
    <property type="protein sequence ID" value="GHG66912.1"/>
    <property type="molecule type" value="Genomic_DNA"/>
</dbReference>
<feature type="region of interest" description="Disordered" evidence="1">
    <location>
        <begin position="47"/>
        <end position="97"/>
    </location>
</feature>
<name>A0A919F0Z3_9ACTN</name>
<sequence length="97" mass="10947">MPASLTSGHGGTCRWREELSMALFKKRTAGKPGEWYYCLEHKKVEEGPDCPGKDRFGPYASPDEARHAMETAAERNLQWENDPRWHDAPAGPSTDED</sequence>
<protein>
    <recommendedName>
        <fullName evidence="4">SPOR domain-containing protein</fullName>
    </recommendedName>
</protein>
<organism evidence="2 3">
    <name type="scientific">Streptomyces capoamus</name>
    <dbReference type="NCBI Taxonomy" id="68183"/>
    <lineage>
        <taxon>Bacteria</taxon>
        <taxon>Bacillati</taxon>
        <taxon>Actinomycetota</taxon>
        <taxon>Actinomycetes</taxon>
        <taxon>Kitasatosporales</taxon>
        <taxon>Streptomycetaceae</taxon>
        <taxon>Streptomyces</taxon>
    </lineage>
</organism>